<dbReference type="EMBL" id="JHEM01000002">
    <property type="protein sequence ID" value="KCB25963.1"/>
    <property type="molecule type" value="Genomic_DNA"/>
</dbReference>
<evidence type="ECO:0000256" key="1">
    <source>
        <dbReference type="ARBA" id="ARBA00001946"/>
    </source>
</evidence>
<dbReference type="SUPFAM" id="SSF103084">
    <property type="entry name" value="Holliday junction resolvase RusA"/>
    <property type="match status" value="1"/>
</dbReference>
<keyword evidence="5" id="KW-0540">Nuclease</keyword>
<evidence type="ECO:0000256" key="12">
    <source>
        <dbReference type="ARBA" id="ARBA00023204"/>
    </source>
</evidence>
<dbReference type="InterPro" id="IPR036614">
    <property type="entry name" value="RusA-like_sf"/>
</dbReference>
<dbReference type="Pfam" id="PF05866">
    <property type="entry name" value="RusA"/>
    <property type="match status" value="1"/>
</dbReference>
<dbReference type="Proteomes" id="UP000025748">
    <property type="component" value="Unassembled WGS sequence"/>
</dbReference>
<dbReference type="Gene3D" id="3.30.1330.70">
    <property type="entry name" value="Holliday junction resolvase RusA"/>
    <property type="match status" value="1"/>
</dbReference>
<comment type="cofactor">
    <cofactor evidence="1">
        <name>Mg(2+)</name>
        <dbReference type="ChEBI" id="CHEBI:18420"/>
    </cofactor>
</comment>
<evidence type="ECO:0000313" key="19">
    <source>
        <dbReference type="Proteomes" id="UP000025748"/>
    </source>
</evidence>
<evidence type="ECO:0000256" key="11">
    <source>
        <dbReference type="ARBA" id="ARBA00023172"/>
    </source>
</evidence>
<keyword evidence="11" id="KW-0233">DNA recombination</keyword>
<protein>
    <recommendedName>
        <fullName evidence="4">Crossover junction endodeoxyribonuclease RusA</fullName>
        <ecNumber evidence="15">3.1.21.10</ecNumber>
    </recommendedName>
    <alternativeName>
        <fullName evidence="16">Holliday junction nuclease RusA</fullName>
    </alternativeName>
    <alternativeName>
        <fullName evidence="17">Holliday junction resolvase</fullName>
    </alternativeName>
</protein>
<keyword evidence="9" id="KW-0378">Hydrolase</keyword>
<evidence type="ECO:0000256" key="13">
    <source>
        <dbReference type="ARBA" id="ARBA00024745"/>
    </source>
</evidence>
<dbReference type="InterPro" id="IPR008822">
    <property type="entry name" value="Endonuclease_RusA-like"/>
</dbReference>
<evidence type="ECO:0000256" key="15">
    <source>
        <dbReference type="ARBA" id="ARBA00029488"/>
    </source>
</evidence>
<proteinExistence type="inferred from homology"/>
<evidence type="ECO:0000256" key="3">
    <source>
        <dbReference type="ARBA" id="ARBA00011738"/>
    </source>
</evidence>
<gene>
    <name evidence="18" type="ORF">L544_3245</name>
</gene>
<evidence type="ECO:0000256" key="7">
    <source>
        <dbReference type="ARBA" id="ARBA00022759"/>
    </source>
</evidence>
<keyword evidence="8" id="KW-0227">DNA damage</keyword>
<evidence type="ECO:0000256" key="6">
    <source>
        <dbReference type="ARBA" id="ARBA00022723"/>
    </source>
</evidence>
<comment type="caution">
    <text evidence="18">The sequence shown here is derived from an EMBL/GenBank/DDBJ whole genome shotgun (WGS) entry which is preliminary data.</text>
</comment>
<evidence type="ECO:0000313" key="18">
    <source>
        <dbReference type="EMBL" id="KCB25963.1"/>
    </source>
</evidence>
<keyword evidence="19" id="KW-1185">Reference proteome</keyword>
<reference evidence="18 19" key="1">
    <citation type="submission" date="2014-03" db="EMBL/GenBank/DDBJ databases">
        <title>Genome sequence of Bordetella hinzii.</title>
        <authorList>
            <person name="Register K."/>
            <person name="Harvill E."/>
            <person name="Goodfield L.L."/>
            <person name="Ivanov Y.V."/>
            <person name="Meyer J.A."/>
            <person name="Muse S.J."/>
            <person name="Jacobs N."/>
            <person name="Bendor L."/>
            <person name="Smallridge W.E."/>
            <person name="Brinkac L.M."/>
            <person name="Sanka R."/>
            <person name="Kim M."/>
            <person name="Losada L."/>
        </authorList>
    </citation>
    <scope>NUCLEOTIDE SEQUENCE [LARGE SCALE GENOMIC DNA]</scope>
    <source>
        <strain evidence="18 19">OH87 BAL007II</strain>
    </source>
</reference>
<evidence type="ECO:0000256" key="2">
    <source>
        <dbReference type="ARBA" id="ARBA00008865"/>
    </source>
</evidence>
<keyword evidence="12" id="KW-0234">DNA repair</keyword>
<evidence type="ECO:0000256" key="4">
    <source>
        <dbReference type="ARBA" id="ARBA00014885"/>
    </source>
</evidence>
<dbReference type="InterPro" id="IPR016281">
    <property type="entry name" value="Endonuclease_RusA"/>
</dbReference>
<keyword evidence="10" id="KW-0460">Magnesium</keyword>
<evidence type="ECO:0000256" key="9">
    <source>
        <dbReference type="ARBA" id="ARBA00022801"/>
    </source>
</evidence>
<comment type="function">
    <text evidence="13">Endonuclease that resolves Holliday junction intermediates made during homologous genetic recombination and DNA repair. Exhibits sequence and structure-selective cleavage of four-way DNA junctions, where it introduces symmetrical nicks in two strands of the same polarity at the 5' side of CC dinucleotides. Corrects the defects in genetic recombination and DNA repair associated with inactivation of RuvAB or RuvC.</text>
</comment>
<evidence type="ECO:0000256" key="16">
    <source>
        <dbReference type="ARBA" id="ARBA00030920"/>
    </source>
</evidence>
<dbReference type="EC" id="3.1.21.10" evidence="15"/>
<evidence type="ECO:0000256" key="8">
    <source>
        <dbReference type="ARBA" id="ARBA00022763"/>
    </source>
</evidence>
<evidence type="ECO:0000256" key="17">
    <source>
        <dbReference type="ARBA" id="ARBA00031953"/>
    </source>
</evidence>
<evidence type="ECO:0000256" key="10">
    <source>
        <dbReference type="ARBA" id="ARBA00022842"/>
    </source>
</evidence>
<comment type="subunit">
    <text evidence="3">Homodimer.</text>
</comment>
<comment type="similarity">
    <text evidence="2">Belongs to the RusA family.</text>
</comment>
<evidence type="ECO:0000256" key="14">
    <source>
        <dbReference type="ARBA" id="ARBA00029354"/>
    </source>
</evidence>
<name>A0ABR4R4V2_9BORD</name>
<evidence type="ECO:0000256" key="5">
    <source>
        <dbReference type="ARBA" id="ARBA00022722"/>
    </source>
</evidence>
<dbReference type="PIRSF" id="PIRSF001007">
    <property type="entry name" value="RusA"/>
    <property type="match status" value="1"/>
</dbReference>
<comment type="catalytic activity">
    <reaction evidence="14">
        <text>Endonucleolytic cleavage at a junction such as a reciprocal single-stranded crossover between two homologous DNA duplexes (Holliday junction).</text>
        <dbReference type="EC" id="3.1.21.10"/>
    </reaction>
</comment>
<keyword evidence="6" id="KW-0479">Metal-binding</keyword>
<sequence>MMEILTLPFPPSINGYWRHPTKGPLAGRHLISAEGREYRQAVQAFVGHHQIGRVEGRLSVAIEVFPPDRRKRDLDNLPKGILDSLTHAGVIEDDGHIDSLLIERKGIHKGGMVRVFVTAIQGEDNGTPENS</sequence>
<organism evidence="18 19">
    <name type="scientific">Bordetella hinzii OH87 BAL007II</name>
    <dbReference type="NCBI Taxonomy" id="1331262"/>
    <lineage>
        <taxon>Bacteria</taxon>
        <taxon>Pseudomonadati</taxon>
        <taxon>Pseudomonadota</taxon>
        <taxon>Betaproteobacteria</taxon>
        <taxon>Burkholderiales</taxon>
        <taxon>Alcaligenaceae</taxon>
        <taxon>Bordetella</taxon>
    </lineage>
</organism>
<keyword evidence="7" id="KW-0255">Endonuclease</keyword>
<accession>A0ABR4R4V2</accession>